<sequence length="187" mass="21275">MKEELTTQLKGIREKLNSDDIRQIHNQINLLERFISRYFENSSYYHQLLGAKKSVGMIEHLGDGVMGYQISNVKETCYGILDNMILETENFGVPTKNDMKVDKSININNHNNNTQTQTLNLEILKEAFKESLTGKQYKELAEIVEEEKDITKATPRLIDKIKSFGGDVASNVLASLITNPTIYNGLF</sequence>
<gene>
    <name evidence="1" type="ORF">ACFSR6_00105</name>
</gene>
<dbReference type="RefSeq" id="WP_379073543.1">
    <property type="nucleotide sequence ID" value="NZ_JBHULL010000001.1"/>
</dbReference>
<dbReference type="Proteomes" id="UP001597461">
    <property type="component" value="Unassembled WGS sequence"/>
</dbReference>
<evidence type="ECO:0000313" key="2">
    <source>
        <dbReference type="Proteomes" id="UP001597461"/>
    </source>
</evidence>
<name>A0ABW5MDH1_9SPHI</name>
<evidence type="ECO:0000313" key="1">
    <source>
        <dbReference type="EMBL" id="MFD2580871.1"/>
    </source>
</evidence>
<dbReference type="EMBL" id="JBHULL010000001">
    <property type="protein sequence ID" value="MFD2580871.1"/>
    <property type="molecule type" value="Genomic_DNA"/>
</dbReference>
<organism evidence="1 2">
    <name type="scientific">Pedobacter vanadiisoli</name>
    <dbReference type="NCBI Taxonomy" id="1761975"/>
    <lineage>
        <taxon>Bacteria</taxon>
        <taxon>Pseudomonadati</taxon>
        <taxon>Bacteroidota</taxon>
        <taxon>Sphingobacteriia</taxon>
        <taxon>Sphingobacteriales</taxon>
        <taxon>Sphingobacteriaceae</taxon>
        <taxon>Pedobacter</taxon>
    </lineage>
</organism>
<reference evidence="2" key="1">
    <citation type="journal article" date="2019" name="Int. J. Syst. Evol. Microbiol.">
        <title>The Global Catalogue of Microorganisms (GCM) 10K type strain sequencing project: providing services to taxonomists for standard genome sequencing and annotation.</title>
        <authorList>
            <consortium name="The Broad Institute Genomics Platform"/>
            <consortium name="The Broad Institute Genome Sequencing Center for Infectious Disease"/>
            <person name="Wu L."/>
            <person name="Ma J."/>
        </authorList>
    </citation>
    <scope>NUCLEOTIDE SEQUENCE [LARGE SCALE GENOMIC DNA]</scope>
    <source>
        <strain evidence="2">KCTC 42866</strain>
    </source>
</reference>
<protein>
    <submittedName>
        <fullName evidence="1">Uncharacterized protein</fullName>
    </submittedName>
</protein>
<comment type="caution">
    <text evidence="1">The sequence shown here is derived from an EMBL/GenBank/DDBJ whole genome shotgun (WGS) entry which is preliminary data.</text>
</comment>
<proteinExistence type="predicted"/>
<accession>A0ABW5MDH1</accession>
<keyword evidence="2" id="KW-1185">Reference proteome</keyword>